<sequence length="131" mass="13793">MSEAVHLLDCEGLSQTVRGASAMKGRLKTAQPAGVRVTTTSTTLIEAHDVRTYVPARHGAPSRVHVEQVTEEVAKEAVGLLKDAGLHGHEYAGDAALAAVALRQPGPVTVFASDEDALRRLCGDRVVVMGL</sequence>
<reference evidence="1 2" key="1">
    <citation type="submission" date="2020-08" db="EMBL/GenBank/DDBJ databases">
        <title>Genomic Encyclopedia of Type Strains, Phase III (KMG-III): the genomes of soil and plant-associated and newly described type strains.</title>
        <authorList>
            <person name="Whitman W."/>
        </authorList>
    </citation>
    <scope>NUCLEOTIDE SEQUENCE [LARGE SCALE GENOMIC DNA]</scope>
    <source>
        <strain evidence="1 2">CECT 3273</strain>
    </source>
</reference>
<gene>
    <name evidence="1" type="ORF">FHS37_005809</name>
</gene>
<dbReference type="AlphaFoldDB" id="A0A7W7PUY3"/>
<protein>
    <recommendedName>
        <fullName evidence="3">PIN domain-containing protein</fullName>
    </recommendedName>
</protein>
<comment type="caution">
    <text evidence="1">The sequence shown here is derived from an EMBL/GenBank/DDBJ whole genome shotgun (WGS) entry which is preliminary data.</text>
</comment>
<organism evidence="1 2">
    <name type="scientific">Streptomyces griseomycini</name>
    <dbReference type="NCBI Taxonomy" id="66895"/>
    <lineage>
        <taxon>Bacteria</taxon>
        <taxon>Bacillati</taxon>
        <taxon>Actinomycetota</taxon>
        <taxon>Actinomycetes</taxon>
        <taxon>Kitasatosporales</taxon>
        <taxon>Streptomycetaceae</taxon>
        <taxon>Streptomyces</taxon>
    </lineage>
</organism>
<dbReference type="Proteomes" id="UP000579523">
    <property type="component" value="Unassembled WGS sequence"/>
</dbReference>
<evidence type="ECO:0008006" key="3">
    <source>
        <dbReference type="Google" id="ProtNLM"/>
    </source>
</evidence>
<keyword evidence="2" id="KW-1185">Reference proteome</keyword>
<accession>A0A7W7PUY3</accession>
<evidence type="ECO:0000313" key="2">
    <source>
        <dbReference type="Proteomes" id="UP000579523"/>
    </source>
</evidence>
<dbReference type="EMBL" id="JACHJI010000012">
    <property type="protein sequence ID" value="MBB4901718.1"/>
    <property type="molecule type" value="Genomic_DNA"/>
</dbReference>
<evidence type="ECO:0000313" key="1">
    <source>
        <dbReference type="EMBL" id="MBB4901718.1"/>
    </source>
</evidence>
<name>A0A7W7PUY3_9ACTN</name>
<dbReference type="RefSeq" id="WP_184826476.1">
    <property type="nucleotide sequence ID" value="NZ_BMTI01000022.1"/>
</dbReference>
<proteinExistence type="predicted"/>